<keyword evidence="3" id="KW-1003">Cell membrane</keyword>
<gene>
    <name evidence="8" type="ORF">C8D87_104403</name>
</gene>
<name>A0ABX9E8K7_9PSEU</name>
<dbReference type="Proteomes" id="UP000248714">
    <property type="component" value="Unassembled WGS sequence"/>
</dbReference>
<dbReference type="EMBL" id="QLTT01000004">
    <property type="protein sequence ID" value="RAS65852.1"/>
    <property type="molecule type" value="Genomic_DNA"/>
</dbReference>
<keyword evidence="9" id="KW-1185">Reference proteome</keyword>
<dbReference type="SUPFAM" id="SSF161098">
    <property type="entry name" value="MetI-like"/>
    <property type="match status" value="1"/>
</dbReference>
<protein>
    <recommendedName>
        <fullName evidence="10">Raffinose/stachyose/melibiose transport system permease protein</fullName>
    </recommendedName>
</protein>
<dbReference type="InterPro" id="IPR051393">
    <property type="entry name" value="ABC_transporter_permease"/>
</dbReference>
<evidence type="ECO:0000256" key="6">
    <source>
        <dbReference type="ARBA" id="ARBA00023136"/>
    </source>
</evidence>
<dbReference type="Gene3D" id="1.10.3720.10">
    <property type="entry name" value="MetI-like"/>
    <property type="match status" value="1"/>
</dbReference>
<evidence type="ECO:0000313" key="8">
    <source>
        <dbReference type="EMBL" id="RAS65852.1"/>
    </source>
</evidence>
<evidence type="ECO:0000256" key="2">
    <source>
        <dbReference type="ARBA" id="ARBA00022448"/>
    </source>
</evidence>
<proteinExistence type="predicted"/>
<evidence type="ECO:0000256" key="5">
    <source>
        <dbReference type="ARBA" id="ARBA00022989"/>
    </source>
</evidence>
<evidence type="ECO:0000256" key="4">
    <source>
        <dbReference type="ARBA" id="ARBA00022692"/>
    </source>
</evidence>
<dbReference type="InterPro" id="IPR035906">
    <property type="entry name" value="MetI-like_sf"/>
</dbReference>
<sequence>MLAPAVTLNVATALLGSMNGFDIVQATTGGGPGGSTELLNIFVFRTFGQGLFAQATTMSLMLLLMVALLAFPVIKLLRKREDVLS</sequence>
<comment type="subcellular location">
    <subcellularLocation>
        <location evidence="1">Cell membrane</location>
        <topology evidence="1">Multi-pass membrane protein</topology>
    </subcellularLocation>
</comment>
<organism evidence="8 9">
    <name type="scientific">Lentzea atacamensis</name>
    <dbReference type="NCBI Taxonomy" id="531938"/>
    <lineage>
        <taxon>Bacteria</taxon>
        <taxon>Bacillati</taxon>
        <taxon>Actinomycetota</taxon>
        <taxon>Actinomycetes</taxon>
        <taxon>Pseudonocardiales</taxon>
        <taxon>Pseudonocardiaceae</taxon>
        <taxon>Lentzea</taxon>
    </lineage>
</organism>
<keyword evidence="5 7" id="KW-1133">Transmembrane helix</keyword>
<evidence type="ECO:0000256" key="7">
    <source>
        <dbReference type="SAM" id="Phobius"/>
    </source>
</evidence>
<accession>A0ABX9E8K7</accession>
<keyword evidence="2" id="KW-0813">Transport</keyword>
<dbReference type="PANTHER" id="PTHR30193:SF37">
    <property type="entry name" value="INNER MEMBRANE ABC TRANSPORTER PERMEASE PROTEIN YCJO"/>
    <property type="match status" value="1"/>
</dbReference>
<evidence type="ECO:0000256" key="1">
    <source>
        <dbReference type="ARBA" id="ARBA00004651"/>
    </source>
</evidence>
<evidence type="ECO:0000313" key="9">
    <source>
        <dbReference type="Proteomes" id="UP000248714"/>
    </source>
</evidence>
<dbReference type="PANTHER" id="PTHR30193">
    <property type="entry name" value="ABC TRANSPORTER PERMEASE PROTEIN"/>
    <property type="match status" value="1"/>
</dbReference>
<feature type="transmembrane region" description="Helical" evidence="7">
    <location>
        <begin position="50"/>
        <end position="71"/>
    </location>
</feature>
<evidence type="ECO:0008006" key="10">
    <source>
        <dbReference type="Google" id="ProtNLM"/>
    </source>
</evidence>
<reference evidence="8 9" key="1">
    <citation type="submission" date="2018-06" db="EMBL/GenBank/DDBJ databases">
        <title>Genomic Encyclopedia of Type Strains, Phase IV (KMG-IV): sequencing the most valuable type-strain genomes for metagenomic binning, comparative biology and taxonomic classification.</title>
        <authorList>
            <person name="Goeker M."/>
        </authorList>
    </citation>
    <scope>NUCLEOTIDE SEQUENCE [LARGE SCALE GENOMIC DNA]</scope>
    <source>
        <strain evidence="8 9">DSM 45479</strain>
    </source>
</reference>
<keyword evidence="6 7" id="KW-0472">Membrane</keyword>
<evidence type="ECO:0000256" key="3">
    <source>
        <dbReference type="ARBA" id="ARBA00022475"/>
    </source>
</evidence>
<comment type="caution">
    <text evidence="8">The sequence shown here is derived from an EMBL/GenBank/DDBJ whole genome shotgun (WGS) entry which is preliminary data.</text>
</comment>
<keyword evidence="4 7" id="KW-0812">Transmembrane</keyword>